<evidence type="ECO:0000259" key="2">
    <source>
        <dbReference type="PROSITE" id="PS51340"/>
    </source>
</evidence>
<dbReference type="InterPro" id="IPR052353">
    <property type="entry name" value="Benzoxazolinone_Detox_Enz"/>
</dbReference>
<proteinExistence type="predicted"/>
<dbReference type="InterPro" id="IPR011037">
    <property type="entry name" value="Pyrv_Knase-like_insert_dom_sf"/>
</dbReference>
<dbReference type="SUPFAM" id="SSF50800">
    <property type="entry name" value="PK beta-barrel domain-like"/>
    <property type="match status" value="1"/>
</dbReference>
<evidence type="ECO:0000313" key="3">
    <source>
        <dbReference type="EMBL" id="CEA08941.1"/>
    </source>
</evidence>
<organism evidence="3">
    <name type="scientific">Arthrobacter saudimassiliensis</name>
    <dbReference type="NCBI Taxonomy" id="1461584"/>
    <lineage>
        <taxon>Bacteria</taxon>
        <taxon>Bacillati</taxon>
        <taxon>Actinomycetota</taxon>
        <taxon>Actinomycetes</taxon>
        <taxon>Micrococcales</taxon>
        <taxon>Micrococcaceae</taxon>
        <taxon>Arthrobacter</taxon>
    </lineage>
</organism>
<accession>A0A078MVR2</accession>
<dbReference type="PANTHER" id="PTHR30212:SF2">
    <property type="entry name" value="PROTEIN YIIM"/>
    <property type="match status" value="1"/>
</dbReference>
<dbReference type="GO" id="GO:0030151">
    <property type="term" value="F:molybdenum ion binding"/>
    <property type="evidence" value="ECO:0007669"/>
    <property type="project" value="InterPro"/>
</dbReference>
<reference evidence="3" key="1">
    <citation type="submission" date="2014-07" db="EMBL/GenBank/DDBJ databases">
        <authorList>
            <person name="Urmite Genomes Urmite Genomes"/>
        </authorList>
    </citation>
    <scope>NUCLEOTIDE SEQUENCE</scope>
    <source>
        <strain evidence="3">11W110_air</strain>
    </source>
</reference>
<dbReference type="Gene3D" id="2.40.33.20">
    <property type="entry name" value="PK beta-barrel domain-like"/>
    <property type="match status" value="1"/>
</dbReference>
<evidence type="ECO:0000256" key="1">
    <source>
        <dbReference type="SAM" id="MobiDB-lite"/>
    </source>
</evidence>
<name>A0A078MVR2_9MICC</name>
<dbReference type="GO" id="GO:0003824">
    <property type="term" value="F:catalytic activity"/>
    <property type="evidence" value="ECO:0007669"/>
    <property type="project" value="InterPro"/>
</dbReference>
<dbReference type="PATRIC" id="fig|1461584.3.peg.2279"/>
<gene>
    <name evidence="3" type="ORF">BN1051_02303</name>
</gene>
<sequence>MTAGTVLAVCRVHQLHPTRDTVGVTAIDKRPVDGPVHVYDLGLTGDVQVSRRHHGGETKAVYAYSQADADYWAAELGREIPPGLFGENLRVAGIDASNALVGERWRIGGTLELEVTGPRTPCRNFQDRMGEPRFTARFTQAARTGAYLRVLKAGPVAAGDAVEVLSKPAHGVSIAQVFRGPDEDQIQALFDAGRAGLKLAPELVRSLRRASRRNAAAADVGPAVEAAADPAARA</sequence>
<feature type="region of interest" description="Disordered" evidence="1">
    <location>
        <begin position="215"/>
        <end position="234"/>
    </location>
</feature>
<dbReference type="GO" id="GO:0030170">
    <property type="term" value="F:pyridoxal phosphate binding"/>
    <property type="evidence" value="ECO:0007669"/>
    <property type="project" value="InterPro"/>
</dbReference>
<dbReference type="EMBL" id="LN483071">
    <property type="protein sequence ID" value="CEA08941.1"/>
    <property type="molecule type" value="Genomic_DNA"/>
</dbReference>
<dbReference type="PANTHER" id="PTHR30212">
    <property type="entry name" value="PROTEIN YIIM"/>
    <property type="match status" value="1"/>
</dbReference>
<dbReference type="Pfam" id="PF03473">
    <property type="entry name" value="MOSC"/>
    <property type="match status" value="1"/>
</dbReference>
<dbReference type="PROSITE" id="PS51340">
    <property type="entry name" value="MOSC"/>
    <property type="match status" value="1"/>
</dbReference>
<feature type="domain" description="MOSC" evidence="2">
    <location>
        <begin position="30"/>
        <end position="165"/>
    </location>
</feature>
<protein>
    <submittedName>
        <fullName evidence="3">6-N-hydroxylaminopurine resistance protein</fullName>
    </submittedName>
</protein>
<dbReference type="AlphaFoldDB" id="A0A078MVR2"/>
<dbReference type="InterPro" id="IPR005302">
    <property type="entry name" value="MoCF_Sase_C"/>
</dbReference>